<evidence type="ECO:0000256" key="1">
    <source>
        <dbReference type="SAM" id="Phobius"/>
    </source>
</evidence>
<name>A0A975T989_9NOST</name>
<accession>A0A975T989</accession>
<dbReference type="EMBL" id="CP021056">
    <property type="protein sequence ID" value="QXE24439.1"/>
    <property type="molecule type" value="Genomic_DNA"/>
</dbReference>
<evidence type="ECO:0000313" key="3">
    <source>
        <dbReference type="Proteomes" id="UP000683511"/>
    </source>
</evidence>
<reference evidence="2" key="1">
    <citation type="submission" date="2017-04" db="EMBL/GenBank/DDBJ databases">
        <title>Genome deletions in a multicellular cyanobacterial endosymbiont for morphological adaptation in marine diatoms.</title>
        <authorList>
            <person name="Wang Y."/>
            <person name="Gao H."/>
            <person name="Li R."/>
            <person name="Xu X."/>
        </authorList>
    </citation>
    <scope>NUCLEOTIDE SEQUENCE</scope>
    <source>
        <strain evidence="2">FACHB 800</strain>
    </source>
</reference>
<dbReference type="AlphaFoldDB" id="A0A975T989"/>
<keyword evidence="1" id="KW-1133">Transmembrane helix</keyword>
<organism evidence="2 3">
    <name type="scientific">Richelia sinica FACHB-800</name>
    <dbReference type="NCBI Taxonomy" id="1357546"/>
    <lineage>
        <taxon>Bacteria</taxon>
        <taxon>Bacillati</taxon>
        <taxon>Cyanobacteriota</taxon>
        <taxon>Cyanophyceae</taxon>
        <taxon>Nostocales</taxon>
        <taxon>Nostocaceae</taxon>
        <taxon>Richelia</taxon>
    </lineage>
</organism>
<gene>
    <name evidence="2" type="ORF">B6N60_03144</name>
</gene>
<proteinExistence type="predicted"/>
<sequence>MIISGCPHTGDRYIQKIVTLELGYFFTYLLTELLIFITNNGFSLTVEA</sequence>
<keyword evidence="3" id="KW-1185">Reference proteome</keyword>
<dbReference type="KEGG" id="rsin:B6N60_03144"/>
<keyword evidence="1" id="KW-0812">Transmembrane</keyword>
<protein>
    <submittedName>
        <fullName evidence="2">Uncharacterized protein</fullName>
    </submittedName>
</protein>
<feature type="transmembrane region" description="Helical" evidence="1">
    <location>
        <begin position="22"/>
        <end position="42"/>
    </location>
</feature>
<evidence type="ECO:0000313" key="2">
    <source>
        <dbReference type="EMBL" id="QXE24439.1"/>
    </source>
</evidence>
<dbReference type="Proteomes" id="UP000683511">
    <property type="component" value="Chromosome"/>
</dbReference>
<keyword evidence="1" id="KW-0472">Membrane</keyword>